<organism evidence="2 3">
    <name type="scientific">Mytilus coruscus</name>
    <name type="common">Sea mussel</name>
    <dbReference type="NCBI Taxonomy" id="42192"/>
    <lineage>
        <taxon>Eukaryota</taxon>
        <taxon>Metazoa</taxon>
        <taxon>Spiralia</taxon>
        <taxon>Lophotrochozoa</taxon>
        <taxon>Mollusca</taxon>
        <taxon>Bivalvia</taxon>
        <taxon>Autobranchia</taxon>
        <taxon>Pteriomorphia</taxon>
        <taxon>Mytilida</taxon>
        <taxon>Mytiloidea</taxon>
        <taxon>Mytilidae</taxon>
        <taxon>Mytilinae</taxon>
        <taxon>Mytilus</taxon>
    </lineage>
</organism>
<keyword evidence="3" id="KW-1185">Reference proteome</keyword>
<dbReference type="InterPro" id="IPR043502">
    <property type="entry name" value="DNA/RNA_pol_sf"/>
</dbReference>
<dbReference type="InterPro" id="IPR010998">
    <property type="entry name" value="Integrase_recombinase_N"/>
</dbReference>
<name>A0A6J8F015_MYTCO</name>
<dbReference type="Proteomes" id="UP000507470">
    <property type="component" value="Unassembled WGS sequence"/>
</dbReference>
<evidence type="ECO:0008006" key="4">
    <source>
        <dbReference type="Google" id="ProtNLM"/>
    </source>
</evidence>
<dbReference type="SUPFAM" id="SSF47823">
    <property type="entry name" value="lambda integrase-like, N-terminal domain"/>
    <property type="match status" value="1"/>
</dbReference>
<evidence type="ECO:0000256" key="1">
    <source>
        <dbReference type="ARBA" id="ARBA00023125"/>
    </source>
</evidence>
<reference evidence="2 3" key="1">
    <citation type="submission" date="2020-06" db="EMBL/GenBank/DDBJ databases">
        <authorList>
            <person name="Li R."/>
            <person name="Bekaert M."/>
        </authorList>
    </citation>
    <scope>NUCLEOTIDE SEQUENCE [LARGE SCALE GENOMIC DNA]</scope>
    <source>
        <strain evidence="3">wild</strain>
    </source>
</reference>
<dbReference type="EMBL" id="CACVKT020010229">
    <property type="protein sequence ID" value="CAC5425256.1"/>
    <property type="molecule type" value="Genomic_DNA"/>
</dbReference>
<dbReference type="SUPFAM" id="SSF56672">
    <property type="entry name" value="DNA/RNA polymerases"/>
    <property type="match status" value="1"/>
</dbReference>
<dbReference type="InterPro" id="IPR052925">
    <property type="entry name" value="Phage_Integrase-like_Recomb"/>
</dbReference>
<evidence type="ECO:0000313" key="2">
    <source>
        <dbReference type="EMBL" id="CAC5425256.1"/>
    </source>
</evidence>
<dbReference type="OrthoDB" id="6138017at2759"/>
<keyword evidence="1" id="KW-0238">DNA-binding</keyword>
<dbReference type="PANTHER" id="PTHR34605:SF3">
    <property type="entry name" value="P CELL-TYPE AGGLUTINATION PROTEIN MAP4-LIKE-RELATED"/>
    <property type="match status" value="1"/>
</dbReference>
<dbReference type="AlphaFoldDB" id="A0A6J8F015"/>
<gene>
    <name evidence="2" type="ORF">MCOR_57096</name>
</gene>
<sequence>MKMGHPEKLLKPQLIYNDPQLLQPNLNKCILPTPIKTDRLKFHLQGYDSEKSLYLLNGFKYGFRLEHNGLRSQFNCSNLKSAKSNPLIVQEKINKEVNCQRVMGPYLEKPFLNLRVSPLGLVPKKSKSAWRLIHHLSYTDKKSNSVNAGISDESAAVHYAGINEAINEIKQLRSHKYQVFLSKTDVRSAFRILPVNPTDYELLGRTVFENSPSCSTQTVLSSTSIPATELLEYVTFLANAALAPSTQATYSRAWKTFDSFCAEIMNQSLQPPLSVATISLFIAYMFKKSYAPSTISTYLSAIAYVHKMMSMPDNTQSFLVEKLVTGTYRLSKTFDSRLPITIPILNKLLQSITLVAKCTYDQVLFKAIFLFAFSTFSRVGELVTSKNAPKDNVLLLHDVSLSYVQGKAAEVQVCFRKFKNNVRGMQRLFHFHTVPQWNQQS</sequence>
<dbReference type="Gene3D" id="1.10.150.130">
    <property type="match status" value="1"/>
</dbReference>
<evidence type="ECO:0000313" key="3">
    <source>
        <dbReference type="Proteomes" id="UP000507470"/>
    </source>
</evidence>
<accession>A0A6J8F015</accession>
<dbReference type="PANTHER" id="PTHR34605">
    <property type="entry name" value="PHAGE_INTEGRASE DOMAIN-CONTAINING PROTEIN"/>
    <property type="match status" value="1"/>
</dbReference>
<proteinExistence type="predicted"/>
<protein>
    <recommendedName>
        <fullName evidence="4">Reverse transcriptase domain-containing protein</fullName>
    </recommendedName>
</protein>
<dbReference type="GO" id="GO:0003677">
    <property type="term" value="F:DNA binding"/>
    <property type="evidence" value="ECO:0007669"/>
    <property type="project" value="UniProtKB-KW"/>
</dbReference>